<dbReference type="EMBL" id="WIND01000002">
    <property type="protein sequence ID" value="MSU88611.1"/>
    <property type="molecule type" value="Genomic_DNA"/>
</dbReference>
<dbReference type="PANTHER" id="PTHR43537:SF20">
    <property type="entry name" value="HTH-TYPE TRANSCRIPTIONAL REPRESSOR GLAR"/>
    <property type="match status" value="1"/>
</dbReference>
<evidence type="ECO:0000256" key="2">
    <source>
        <dbReference type="ARBA" id="ARBA00023125"/>
    </source>
</evidence>
<dbReference type="SUPFAM" id="SSF48008">
    <property type="entry name" value="GntR ligand-binding domain-like"/>
    <property type="match status" value="1"/>
</dbReference>
<keyword evidence="2" id="KW-0238">DNA-binding</keyword>
<dbReference type="PROSITE" id="PS50949">
    <property type="entry name" value="HTH_GNTR"/>
    <property type="match status" value="1"/>
</dbReference>
<dbReference type="InterPro" id="IPR000524">
    <property type="entry name" value="Tscrpt_reg_HTH_GntR"/>
</dbReference>
<dbReference type="AlphaFoldDB" id="A0A6L5YWC3"/>
<reference evidence="5 6" key="1">
    <citation type="submission" date="2019-10" db="EMBL/GenBank/DDBJ databases">
        <title>Cognatihalovulum marinum gen. nov. sp. nov., a new member of the family Rhodobacteraceae isolated from deep seawater of the Northwest Indian Ocean.</title>
        <authorList>
            <person name="Ruan C."/>
            <person name="Wang J."/>
            <person name="Zheng X."/>
            <person name="Song L."/>
            <person name="Zhu Y."/>
            <person name="Huang Y."/>
            <person name="Lu Z."/>
            <person name="Du W."/>
            <person name="Huang L."/>
            <person name="Dai X."/>
        </authorList>
    </citation>
    <scope>NUCLEOTIDE SEQUENCE [LARGE SCALE GENOMIC DNA]</scope>
    <source>
        <strain evidence="5 6">2CG4</strain>
    </source>
</reference>
<evidence type="ECO:0000256" key="3">
    <source>
        <dbReference type="ARBA" id="ARBA00023163"/>
    </source>
</evidence>
<keyword evidence="3" id="KW-0804">Transcription</keyword>
<dbReference type="Gene3D" id="1.20.120.530">
    <property type="entry name" value="GntR ligand-binding domain-like"/>
    <property type="match status" value="1"/>
</dbReference>
<evidence type="ECO:0000259" key="4">
    <source>
        <dbReference type="PROSITE" id="PS50949"/>
    </source>
</evidence>
<dbReference type="SMART" id="SM00895">
    <property type="entry name" value="FCD"/>
    <property type="match status" value="1"/>
</dbReference>
<dbReference type="SMART" id="SM00345">
    <property type="entry name" value="HTH_GNTR"/>
    <property type="match status" value="1"/>
</dbReference>
<keyword evidence="1" id="KW-0805">Transcription regulation</keyword>
<evidence type="ECO:0000313" key="6">
    <source>
        <dbReference type="Proteomes" id="UP000474957"/>
    </source>
</evidence>
<dbReference type="GO" id="GO:0003700">
    <property type="term" value="F:DNA-binding transcription factor activity"/>
    <property type="evidence" value="ECO:0007669"/>
    <property type="project" value="InterPro"/>
</dbReference>
<name>A0A6L5YWC3_9RHOB</name>
<organism evidence="5 6">
    <name type="scientific">Halovulum marinum</name>
    <dbReference type="NCBI Taxonomy" id="2662447"/>
    <lineage>
        <taxon>Bacteria</taxon>
        <taxon>Pseudomonadati</taxon>
        <taxon>Pseudomonadota</taxon>
        <taxon>Alphaproteobacteria</taxon>
        <taxon>Rhodobacterales</taxon>
        <taxon>Paracoccaceae</taxon>
        <taxon>Halovulum</taxon>
    </lineage>
</organism>
<evidence type="ECO:0000256" key="1">
    <source>
        <dbReference type="ARBA" id="ARBA00023015"/>
    </source>
</evidence>
<dbReference type="SUPFAM" id="SSF46785">
    <property type="entry name" value="Winged helix' DNA-binding domain"/>
    <property type="match status" value="1"/>
</dbReference>
<protein>
    <submittedName>
        <fullName evidence="5">FCD domain-containing protein</fullName>
    </submittedName>
</protein>
<dbReference type="GO" id="GO:0003677">
    <property type="term" value="F:DNA binding"/>
    <property type="evidence" value="ECO:0007669"/>
    <property type="project" value="UniProtKB-KW"/>
</dbReference>
<dbReference type="InterPro" id="IPR036390">
    <property type="entry name" value="WH_DNA-bd_sf"/>
</dbReference>
<dbReference type="InterPro" id="IPR011711">
    <property type="entry name" value="GntR_C"/>
</dbReference>
<dbReference type="InterPro" id="IPR008920">
    <property type="entry name" value="TF_FadR/GntR_C"/>
</dbReference>
<dbReference type="Pfam" id="PF07729">
    <property type="entry name" value="FCD"/>
    <property type="match status" value="1"/>
</dbReference>
<dbReference type="Gene3D" id="1.10.10.10">
    <property type="entry name" value="Winged helix-like DNA-binding domain superfamily/Winged helix DNA-binding domain"/>
    <property type="match status" value="1"/>
</dbReference>
<dbReference type="InterPro" id="IPR036388">
    <property type="entry name" value="WH-like_DNA-bd_sf"/>
</dbReference>
<sequence>MVLASFSAAAGTDGSTTQRAYLALRRLIVVGEIEPGEKLKIDGLRKRLGMGASPIREALSLLTSDNLVERIDQRGFRAAPVSQKNFEEILRLRCTLEDMALRQSIGRMTEDHEEELVLVHHRMLRRAGGDPEAFEEAHKDFHMALLTSCDAPILLKLCSQLYDLNIRYRYLAGRSLNYRTRNVADEHRDILQATIARDPDLASARLLAHYRQTGAFLADLFGESRLAVPD</sequence>
<feature type="domain" description="HTH gntR-type" evidence="4">
    <location>
        <begin position="14"/>
        <end position="81"/>
    </location>
</feature>
<dbReference type="Pfam" id="PF00392">
    <property type="entry name" value="GntR"/>
    <property type="match status" value="1"/>
</dbReference>
<dbReference type="PANTHER" id="PTHR43537">
    <property type="entry name" value="TRANSCRIPTIONAL REGULATOR, GNTR FAMILY"/>
    <property type="match status" value="1"/>
</dbReference>
<gene>
    <name evidence="5" type="ORF">GE300_03125</name>
</gene>
<evidence type="ECO:0000313" key="5">
    <source>
        <dbReference type="EMBL" id="MSU88611.1"/>
    </source>
</evidence>
<dbReference type="Proteomes" id="UP000474957">
    <property type="component" value="Unassembled WGS sequence"/>
</dbReference>
<proteinExistence type="predicted"/>
<keyword evidence="6" id="KW-1185">Reference proteome</keyword>
<accession>A0A6L5YWC3</accession>
<comment type="caution">
    <text evidence="5">The sequence shown here is derived from an EMBL/GenBank/DDBJ whole genome shotgun (WGS) entry which is preliminary data.</text>
</comment>